<sequence length="173" mass="19463">MYWILSNEFVDEDNDADLSGDVNLDLGEEISFDGGVPVATSIPRVILTLNADSQMGVMTDHLSIDEIHGLVFSDRLHELLGSTKVNNVQYFDFDIYDPKSNKVYENYKIANVVGLVDCVDKDKSDLTFYDDGVIEFIDKLVLDESKIPPELKIFRLSNRSTLTVVHQSIKDAI</sequence>
<protein>
    <recommendedName>
        <fullName evidence="1">Immunity MXAN-0049 protein domain-containing protein</fullName>
    </recommendedName>
</protein>
<dbReference type="Pfam" id="PF07791">
    <property type="entry name" value="Imm11"/>
    <property type="match status" value="1"/>
</dbReference>
<proteinExistence type="predicted"/>
<evidence type="ECO:0000259" key="1">
    <source>
        <dbReference type="Pfam" id="PF07791"/>
    </source>
</evidence>
<feature type="domain" description="Immunity MXAN-0049 protein" evidence="1">
    <location>
        <begin position="68"/>
        <end position="173"/>
    </location>
</feature>
<dbReference type="InterPro" id="IPR012433">
    <property type="entry name" value="Imm11"/>
</dbReference>
<feature type="non-terminal residue" evidence="2">
    <location>
        <position position="173"/>
    </location>
</feature>
<reference evidence="2" key="1">
    <citation type="submission" date="2018-06" db="EMBL/GenBank/DDBJ databases">
        <authorList>
            <person name="Zhirakovskaya E."/>
        </authorList>
    </citation>
    <scope>NUCLEOTIDE SEQUENCE</scope>
</reference>
<evidence type="ECO:0000313" key="2">
    <source>
        <dbReference type="EMBL" id="VAW62787.1"/>
    </source>
</evidence>
<organism evidence="2">
    <name type="scientific">hydrothermal vent metagenome</name>
    <dbReference type="NCBI Taxonomy" id="652676"/>
    <lineage>
        <taxon>unclassified sequences</taxon>
        <taxon>metagenomes</taxon>
        <taxon>ecological metagenomes</taxon>
    </lineage>
</organism>
<name>A0A3B0XI35_9ZZZZ</name>
<dbReference type="EMBL" id="UOFG01000182">
    <property type="protein sequence ID" value="VAW62787.1"/>
    <property type="molecule type" value="Genomic_DNA"/>
</dbReference>
<dbReference type="AlphaFoldDB" id="A0A3B0XI35"/>
<gene>
    <name evidence="2" type="ORF">MNBD_GAMMA11-1029</name>
</gene>
<accession>A0A3B0XI35</accession>